<dbReference type="PANTHER" id="PTHR10948">
    <property type="entry name" value="TRANSPOSASE"/>
    <property type="match status" value="1"/>
</dbReference>
<dbReference type="GO" id="GO:0004803">
    <property type="term" value="F:transposase activity"/>
    <property type="evidence" value="ECO:0007669"/>
    <property type="project" value="InterPro"/>
</dbReference>
<dbReference type="Pfam" id="PF00665">
    <property type="entry name" value="rve"/>
    <property type="match status" value="1"/>
</dbReference>
<protein>
    <submittedName>
        <fullName evidence="4">IS30 family transposase</fullName>
    </submittedName>
</protein>
<dbReference type="InterPro" id="IPR001584">
    <property type="entry name" value="Integrase_cat-core"/>
</dbReference>
<reference evidence="4 5" key="1">
    <citation type="submission" date="2019-06" db="EMBL/GenBank/DDBJ databases">
        <title>Sequencing the genomes of 1000 actinobacteria strains.</title>
        <authorList>
            <person name="Klenk H.-P."/>
        </authorList>
    </citation>
    <scope>NUCLEOTIDE SEQUENCE [LARGE SCALE GENOMIC DNA]</scope>
    <source>
        <strain evidence="4 5">DSM 21776</strain>
    </source>
</reference>
<evidence type="ECO:0000313" key="4">
    <source>
        <dbReference type="EMBL" id="TQN46480.1"/>
    </source>
</evidence>
<evidence type="ECO:0000256" key="2">
    <source>
        <dbReference type="ARBA" id="ARBA00006363"/>
    </source>
</evidence>
<dbReference type="OrthoDB" id="9803231at2"/>
<dbReference type="NCBIfam" id="NF033563">
    <property type="entry name" value="transpos_IS30"/>
    <property type="match status" value="1"/>
</dbReference>
<dbReference type="SUPFAM" id="SSF46689">
    <property type="entry name" value="Homeodomain-like"/>
    <property type="match status" value="2"/>
</dbReference>
<dbReference type="SUPFAM" id="SSF53098">
    <property type="entry name" value="Ribonuclease H-like"/>
    <property type="match status" value="1"/>
</dbReference>
<dbReference type="Pfam" id="PF13384">
    <property type="entry name" value="HTH_23"/>
    <property type="match status" value="2"/>
</dbReference>
<dbReference type="InterPro" id="IPR012337">
    <property type="entry name" value="RNaseH-like_sf"/>
</dbReference>
<feature type="domain" description="Integrase catalytic" evidence="3">
    <location>
        <begin position="247"/>
        <end position="425"/>
    </location>
</feature>
<dbReference type="Gene3D" id="3.30.420.10">
    <property type="entry name" value="Ribonuclease H-like superfamily/Ribonuclease H"/>
    <property type="match status" value="1"/>
</dbReference>
<dbReference type="InterPro" id="IPR036397">
    <property type="entry name" value="RNaseH_sf"/>
</dbReference>
<dbReference type="Gene3D" id="1.10.10.10">
    <property type="entry name" value="Winged helix-like DNA-binding domain superfamily/Winged helix DNA-binding domain"/>
    <property type="match status" value="1"/>
</dbReference>
<evidence type="ECO:0000256" key="1">
    <source>
        <dbReference type="ARBA" id="ARBA00002190"/>
    </source>
</evidence>
<dbReference type="PROSITE" id="PS50994">
    <property type="entry name" value="INTEGRASE"/>
    <property type="match status" value="1"/>
</dbReference>
<dbReference type="InterPro" id="IPR053392">
    <property type="entry name" value="Transposase_IS30-like"/>
</dbReference>
<proteinExistence type="inferred from homology"/>
<gene>
    <name evidence="4" type="ORF">FHX52_3204</name>
</gene>
<dbReference type="PROSITE" id="PS01043">
    <property type="entry name" value="TRANSPOSASE_IS30"/>
    <property type="match status" value="1"/>
</dbReference>
<comment type="caution">
    <text evidence="4">The sequence shown here is derived from an EMBL/GenBank/DDBJ whole genome shotgun (WGS) entry which is preliminary data.</text>
</comment>
<organism evidence="4 5">
    <name type="scientific">Humibacillus xanthopallidus</name>
    <dbReference type="NCBI Taxonomy" id="412689"/>
    <lineage>
        <taxon>Bacteria</taxon>
        <taxon>Bacillati</taxon>
        <taxon>Actinomycetota</taxon>
        <taxon>Actinomycetes</taxon>
        <taxon>Micrococcales</taxon>
        <taxon>Intrasporangiaceae</taxon>
        <taxon>Humibacillus</taxon>
    </lineage>
</organism>
<dbReference type="InterPro" id="IPR001598">
    <property type="entry name" value="Transposase_IS30_CS"/>
</dbReference>
<comment type="similarity">
    <text evidence="2">Belongs to the transposase IS30 family.</text>
</comment>
<dbReference type="Proteomes" id="UP000320085">
    <property type="component" value="Unassembled WGS sequence"/>
</dbReference>
<comment type="function">
    <text evidence="1">Required for the transposition of the insertion element.</text>
</comment>
<dbReference type="PANTHER" id="PTHR10948:SF23">
    <property type="entry name" value="TRANSPOSASE INSI FOR INSERTION SEQUENCE ELEMENT IS30A-RELATED"/>
    <property type="match status" value="1"/>
</dbReference>
<dbReference type="RefSeq" id="WP_141823737.1">
    <property type="nucleotide sequence ID" value="NZ_BAAAQC010000012.1"/>
</dbReference>
<dbReference type="GO" id="GO:0005829">
    <property type="term" value="C:cytosol"/>
    <property type="evidence" value="ECO:0007669"/>
    <property type="project" value="TreeGrafter"/>
</dbReference>
<dbReference type="PROSITE" id="PS51257">
    <property type="entry name" value="PROKAR_LIPOPROTEIN"/>
    <property type="match status" value="1"/>
</dbReference>
<dbReference type="InterPro" id="IPR009057">
    <property type="entry name" value="Homeodomain-like_sf"/>
</dbReference>
<dbReference type="GO" id="GO:0015074">
    <property type="term" value="P:DNA integration"/>
    <property type="evidence" value="ECO:0007669"/>
    <property type="project" value="InterPro"/>
</dbReference>
<dbReference type="GO" id="GO:0006313">
    <property type="term" value="P:DNA transposition"/>
    <property type="evidence" value="ECO:0007669"/>
    <property type="project" value="InterPro"/>
</dbReference>
<dbReference type="EMBL" id="VFQF01000002">
    <property type="protein sequence ID" value="TQN46480.1"/>
    <property type="molecule type" value="Genomic_DNA"/>
</dbReference>
<name>A0A543PQY3_9MICO</name>
<dbReference type="Gene3D" id="1.10.10.60">
    <property type="entry name" value="Homeodomain-like"/>
    <property type="match status" value="1"/>
</dbReference>
<dbReference type="InterPro" id="IPR051917">
    <property type="entry name" value="Transposase-Integrase"/>
</dbReference>
<dbReference type="InterPro" id="IPR036388">
    <property type="entry name" value="WH-like_DNA-bd_sf"/>
</dbReference>
<evidence type="ECO:0000313" key="5">
    <source>
        <dbReference type="Proteomes" id="UP000320085"/>
    </source>
</evidence>
<accession>A0A543PQY3</accession>
<dbReference type="GO" id="GO:0003677">
    <property type="term" value="F:DNA binding"/>
    <property type="evidence" value="ECO:0007669"/>
    <property type="project" value="InterPro"/>
</dbReference>
<sequence length="431" mass="47415">MVRGRVYSEDDVAQVLTLLGQGLSACAVARELGTNRSSVQRWAKNAGMSLRMGPRGGLREPATAHGLDMGLDRGLDTGLDDALDAELVLAGDWTDERGQLTEAGRGLIVLRCRERWSHARIARELGVHRATVGRELKRHRLNGVYSPRTAQVRTVAGRARPQQRKLDRPEHAPLRAAVIQGLNAHWSPQQIQGELALRYPQDESMQISHETIYQALYVQGRGSLRAELAREKALRSGRTTRVPASKLAARPRGKSWVGDATITARPAEVADRAVPGHWEGDLVMGAGNRTAAITLVERATRYTMIARLPGRHDAATVTDRLIEMVTSLPGHLAKTLTWDQGSELAEHARFTVAAGCSVYFCDPHSPWQRGTNENTNGLIREFFPKGTDFTTIDDERVAEVERLLNTRPRATLGFHTPAAKLNQLLTVAPTS</sequence>
<evidence type="ECO:0000259" key="3">
    <source>
        <dbReference type="PROSITE" id="PS50994"/>
    </source>
</evidence>
<dbReference type="AlphaFoldDB" id="A0A543PQY3"/>